<evidence type="ECO:0000313" key="1">
    <source>
        <dbReference type="EMBL" id="ABO98005.1"/>
    </source>
</evidence>
<evidence type="ECO:0008006" key="3">
    <source>
        <dbReference type="Google" id="ProtNLM"/>
    </source>
</evidence>
<sequence>MPTTEYRAHVTGDPETCACILRESWPDAAAWPRGQTLSFGTGAFCDFTTLLATRRGHIRCLKYAVENGCALHPNLLREATDVPTQMQCFKYALELGLEVDYDAVHTACQNTSVTRITLLIEAYQEQTKRRKRKREDDAKNMIVERGSAFIGAVCANAARGQPGEVIQCIDFLRECGCGWSETATWNVARKGVVRVLKHLVENGCPWDDETLASAEKSGDAETIAFAKRHDKKVKQRKSLETMFNVIESRKEQMTEQEYIDACRAAKDLHDSL</sequence>
<dbReference type="AlphaFoldDB" id="A4S298"/>
<proteinExistence type="predicted"/>
<dbReference type="GeneID" id="5003584"/>
<dbReference type="Proteomes" id="UP000001568">
    <property type="component" value="Chromosome 9"/>
</dbReference>
<reference evidence="1 2" key="1">
    <citation type="journal article" date="2007" name="Proc. Natl. Acad. Sci. U.S.A.">
        <title>The tiny eukaryote Ostreococcus provides genomic insights into the paradox of plankton speciation.</title>
        <authorList>
            <person name="Palenik B."/>
            <person name="Grimwood J."/>
            <person name="Aerts A."/>
            <person name="Rouze P."/>
            <person name="Salamov A."/>
            <person name="Putnam N."/>
            <person name="Dupont C."/>
            <person name="Jorgensen R."/>
            <person name="Derelle E."/>
            <person name="Rombauts S."/>
            <person name="Zhou K."/>
            <person name="Otillar R."/>
            <person name="Merchant S.S."/>
            <person name="Podell S."/>
            <person name="Gaasterland T."/>
            <person name="Napoli C."/>
            <person name="Gendler K."/>
            <person name="Manuell A."/>
            <person name="Tai V."/>
            <person name="Vallon O."/>
            <person name="Piganeau G."/>
            <person name="Jancek S."/>
            <person name="Heijde M."/>
            <person name="Jabbari K."/>
            <person name="Bowler C."/>
            <person name="Lohr M."/>
            <person name="Robbens S."/>
            <person name="Werner G."/>
            <person name="Dubchak I."/>
            <person name="Pazour G.J."/>
            <person name="Ren Q."/>
            <person name="Paulsen I."/>
            <person name="Delwiche C."/>
            <person name="Schmutz J."/>
            <person name="Rokhsar D."/>
            <person name="Van de Peer Y."/>
            <person name="Moreau H."/>
            <person name="Grigoriev I.V."/>
        </authorList>
    </citation>
    <scope>NUCLEOTIDE SEQUENCE [LARGE SCALE GENOMIC DNA]</scope>
    <source>
        <strain evidence="1 2">CCE9901</strain>
    </source>
</reference>
<organism evidence="1 2">
    <name type="scientific">Ostreococcus lucimarinus (strain CCE9901)</name>
    <dbReference type="NCBI Taxonomy" id="436017"/>
    <lineage>
        <taxon>Eukaryota</taxon>
        <taxon>Viridiplantae</taxon>
        <taxon>Chlorophyta</taxon>
        <taxon>Mamiellophyceae</taxon>
        <taxon>Mamiellales</taxon>
        <taxon>Bathycoccaceae</taxon>
        <taxon>Ostreococcus</taxon>
    </lineage>
</organism>
<dbReference type="Gramene" id="ABO98005">
    <property type="protein sequence ID" value="ABO98005"/>
    <property type="gene ID" value="OSTLU_33374"/>
</dbReference>
<dbReference type="KEGG" id="olu:OSTLU_33374"/>
<dbReference type="Gene3D" id="1.25.40.20">
    <property type="entry name" value="Ankyrin repeat-containing domain"/>
    <property type="match status" value="1"/>
</dbReference>
<dbReference type="SUPFAM" id="SSF140860">
    <property type="entry name" value="Pseudo ankyrin repeat-like"/>
    <property type="match status" value="1"/>
</dbReference>
<dbReference type="HOGENOM" id="CLU_1024478_0_0_1"/>
<name>A4S298_OSTLU</name>
<evidence type="ECO:0000313" key="2">
    <source>
        <dbReference type="Proteomes" id="UP000001568"/>
    </source>
</evidence>
<keyword evidence="2" id="KW-1185">Reference proteome</keyword>
<gene>
    <name evidence="1" type="ORF">OSTLU_33374</name>
</gene>
<accession>A4S298</accession>
<dbReference type="InterPro" id="IPR036770">
    <property type="entry name" value="Ankyrin_rpt-contain_sf"/>
</dbReference>
<dbReference type="RefSeq" id="XP_001419712.1">
    <property type="nucleotide sequence ID" value="XM_001419675.1"/>
</dbReference>
<dbReference type="EMBL" id="CP000589">
    <property type="protein sequence ID" value="ABO98005.1"/>
    <property type="molecule type" value="Genomic_DNA"/>
</dbReference>
<protein>
    <recommendedName>
        <fullName evidence="3">Ankyrin repeat protein</fullName>
    </recommendedName>
</protein>